<evidence type="ECO:0000313" key="4">
    <source>
        <dbReference type="Proteomes" id="UP001189429"/>
    </source>
</evidence>
<proteinExistence type="predicted"/>
<dbReference type="SUPFAM" id="SSF143456">
    <property type="entry name" value="VC0467-like"/>
    <property type="match status" value="1"/>
</dbReference>
<feature type="compositionally biased region" description="Pro residues" evidence="2">
    <location>
        <begin position="438"/>
        <end position="449"/>
    </location>
</feature>
<dbReference type="InterPro" id="IPR003774">
    <property type="entry name" value="AlgH-like"/>
</dbReference>
<evidence type="ECO:0000256" key="1">
    <source>
        <dbReference type="SAM" id="Coils"/>
    </source>
</evidence>
<organism evidence="3 4">
    <name type="scientific">Prorocentrum cordatum</name>
    <dbReference type="NCBI Taxonomy" id="2364126"/>
    <lineage>
        <taxon>Eukaryota</taxon>
        <taxon>Sar</taxon>
        <taxon>Alveolata</taxon>
        <taxon>Dinophyceae</taxon>
        <taxon>Prorocentrales</taxon>
        <taxon>Prorocentraceae</taxon>
        <taxon>Prorocentrum</taxon>
    </lineage>
</organism>
<dbReference type="Gene3D" id="3.40.1740.10">
    <property type="entry name" value="VC0467-like"/>
    <property type="match status" value="1"/>
</dbReference>
<accession>A0ABN9U1B1</accession>
<dbReference type="Pfam" id="PF02622">
    <property type="entry name" value="DUF179"/>
    <property type="match status" value="1"/>
</dbReference>
<keyword evidence="4" id="KW-1185">Reference proteome</keyword>
<gene>
    <name evidence="3" type="ORF">PCOR1329_LOCUS44017</name>
</gene>
<dbReference type="Proteomes" id="UP001189429">
    <property type="component" value="Unassembled WGS sequence"/>
</dbReference>
<keyword evidence="1" id="KW-0175">Coiled coil</keyword>
<dbReference type="PANTHER" id="PTHR30327:SF1">
    <property type="entry name" value="UPF0301 PROTEIN YQGE"/>
    <property type="match status" value="1"/>
</dbReference>
<evidence type="ECO:0000313" key="3">
    <source>
        <dbReference type="EMBL" id="CAK0852045.1"/>
    </source>
</evidence>
<dbReference type="PANTHER" id="PTHR30327">
    <property type="entry name" value="UNCHARACTERIZED PROTEIN YQGE"/>
    <property type="match status" value="1"/>
</dbReference>
<comment type="caution">
    <text evidence="3">The sequence shown here is derived from an EMBL/GenBank/DDBJ whole genome shotgun (WGS) entry which is preliminary data.</text>
</comment>
<evidence type="ECO:0000256" key="2">
    <source>
        <dbReference type="SAM" id="MobiDB-lite"/>
    </source>
</evidence>
<sequence length="804" mass="84865">MSLGAGANAAYRALQRACRRADERPERLVALLARPPRLFVPRAGKPLRLAPPRWPFVEDALYDAIGGSTEFAHPKPPGCRAAAASARRHRARVEALGAEYPPEAAEVLRRLGEAALVEAIQELEKGTAPAPPPTVGAAKHAMEQAQWQCDRAVAKADGLEVQLREAQGAVAEAYHVYEHCENVYKKMVRGLAAKVVPVEQPPPPLVPRISLDDMLQGKDIDFDDKGRSVVGRLIPQKMPKRQLQAVKMELQPMGKVTADNVAQLYAKAKLAANANHQLAEVHSKVEWDPDDPDAAAVYQLAGAVVAHQLESSAAVMDLGTPPATLPGARFDDLPDAPSCGSPDALPDAQAYAPLCPLAPSALPDAVPEAHDALEPQPDAPPNAPFDALLDAVPEAHDALEPQPDAPPNAASDARLDALPDAPPFSLPDALPDAQPYAPLRPPTPSPTAPYAPPDAASYLEALQLVQVLATDSAPNPADIAQLVEEQGRSLSRQGAACQDRGRAFAVGWVSPARPAVLLRERLAAQGKEAMRVQEADAVELPALRRLPPTDASRVDVGDILVAHPLACLQQPELTQSVMLVICVDDSSNHVRAVALNTPPRGSLRTLLASIPFSDADKQALERLGPLLDLHASPGGDLSSRKLGMHLHWLHGLGPAAATGCHEVLPSVWLGGEPAPQMAASIPAAAGAPAGSTPTRLRPVVGYAGWSRAQLAVELERGVWARCRAESPEAARALCLPGSLPRVAASAPGWQACAWRAALRAAGLQPLANFPRGGGADAPLIKLLHAHRKTMFETEVAAAQQAAAL</sequence>
<reference evidence="3" key="1">
    <citation type="submission" date="2023-10" db="EMBL/GenBank/DDBJ databases">
        <authorList>
            <person name="Chen Y."/>
            <person name="Shah S."/>
            <person name="Dougan E. K."/>
            <person name="Thang M."/>
            <person name="Chan C."/>
        </authorList>
    </citation>
    <scope>NUCLEOTIDE SEQUENCE [LARGE SCALE GENOMIC DNA]</scope>
</reference>
<feature type="coiled-coil region" evidence="1">
    <location>
        <begin position="142"/>
        <end position="169"/>
    </location>
</feature>
<feature type="region of interest" description="Disordered" evidence="2">
    <location>
        <begin position="326"/>
        <end position="345"/>
    </location>
</feature>
<dbReference type="EMBL" id="CAUYUJ010015289">
    <property type="protein sequence ID" value="CAK0852045.1"/>
    <property type="molecule type" value="Genomic_DNA"/>
</dbReference>
<name>A0ABN9U1B1_9DINO</name>
<feature type="region of interest" description="Disordered" evidence="2">
    <location>
        <begin position="398"/>
        <end position="449"/>
    </location>
</feature>
<protein>
    <submittedName>
        <fullName evidence="3">Uncharacterized protein</fullName>
    </submittedName>
</protein>